<feature type="non-terminal residue" evidence="9">
    <location>
        <position position="1"/>
    </location>
</feature>
<evidence type="ECO:0000313" key="10">
    <source>
        <dbReference type="Proteomes" id="UP000015453"/>
    </source>
</evidence>
<evidence type="ECO:0000313" key="9">
    <source>
        <dbReference type="EMBL" id="EPS61322.1"/>
    </source>
</evidence>
<feature type="non-terminal residue" evidence="9">
    <location>
        <position position="297"/>
    </location>
</feature>
<dbReference type="PROSITE" id="PS50845">
    <property type="entry name" value="RETICULON"/>
    <property type="match status" value="1"/>
</dbReference>
<dbReference type="InterPro" id="IPR003388">
    <property type="entry name" value="Reticulon"/>
</dbReference>
<keyword evidence="3 6" id="KW-0256">Endoplasmic reticulum</keyword>
<keyword evidence="2 6" id="KW-0812">Transmembrane</keyword>
<comment type="caution">
    <text evidence="9">The sequence shown here is derived from an EMBL/GenBank/DDBJ whole genome shotgun (WGS) entry which is preliminary data.</text>
</comment>
<evidence type="ECO:0000256" key="6">
    <source>
        <dbReference type="RuleBase" id="RU363132"/>
    </source>
</evidence>
<keyword evidence="4 6" id="KW-1133">Transmembrane helix</keyword>
<feature type="compositionally biased region" description="Basic and acidic residues" evidence="7">
    <location>
        <begin position="39"/>
        <end position="52"/>
    </location>
</feature>
<dbReference type="EMBL" id="AUSU01006929">
    <property type="protein sequence ID" value="EPS61322.1"/>
    <property type="molecule type" value="Genomic_DNA"/>
</dbReference>
<organism evidence="9 10">
    <name type="scientific">Genlisea aurea</name>
    <dbReference type="NCBI Taxonomy" id="192259"/>
    <lineage>
        <taxon>Eukaryota</taxon>
        <taxon>Viridiplantae</taxon>
        <taxon>Streptophyta</taxon>
        <taxon>Embryophyta</taxon>
        <taxon>Tracheophyta</taxon>
        <taxon>Spermatophyta</taxon>
        <taxon>Magnoliopsida</taxon>
        <taxon>eudicotyledons</taxon>
        <taxon>Gunneridae</taxon>
        <taxon>Pentapetalae</taxon>
        <taxon>asterids</taxon>
        <taxon>lamiids</taxon>
        <taxon>Lamiales</taxon>
        <taxon>Lentibulariaceae</taxon>
        <taxon>Genlisea</taxon>
    </lineage>
</organism>
<feature type="domain" description="Reticulon" evidence="8">
    <location>
        <begin position="76"/>
        <end position="230"/>
    </location>
</feature>
<reference evidence="9 10" key="1">
    <citation type="journal article" date="2013" name="BMC Genomics">
        <title>The miniature genome of a carnivorous plant Genlisea aurea contains a low number of genes and short non-coding sequences.</title>
        <authorList>
            <person name="Leushkin E.V."/>
            <person name="Sutormin R.A."/>
            <person name="Nabieva E.R."/>
            <person name="Penin A.A."/>
            <person name="Kondrashov A.S."/>
            <person name="Logacheva M.D."/>
        </authorList>
    </citation>
    <scope>NUCLEOTIDE SEQUENCE [LARGE SCALE GENOMIC DNA]</scope>
</reference>
<feature type="region of interest" description="Disordered" evidence="7">
    <location>
        <begin position="32"/>
        <end position="63"/>
    </location>
</feature>
<dbReference type="Proteomes" id="UP000015453">
    <property type="component" value="Unassembled WGS sequence"/>
</dbReference>
<evidence type="ECO:0000256" key="4">
    <source>
        <dbReference type="ARBA" id="ARBA00022989"/>
    </source>
</evidence>
<evidence type="ECO:0000256" key="5">
    <source>
        <dbReference type="ARBA" id="ARBA00023136"/>
    </source>
</evidence>
<dbReference type="GO" id="GO:0005789">
    <property type="term" value="C:endoplasmic reticulum membrane"/>
    <property type="evidence" value="ECO:0007669"/>
    <property type="project" value="UniProtKB-SubCell"/>
</dbReference>
<keyword evidence="5 6" id="KW-0472">Membrane</keyword>
<dbReference type="InterPro" id="IPR044647">
    <property type="entry name" value="RTNLB17/18/21"/>
</dbReference>
<evidence type="ECO:0000256" key="1">
    <source>
        <dbReference type="ARBA" id="ARBA00004477"/>
    </source>
</evidence>
<dbReference type="OrthoDB" id="783438at2759"/>
<keyword evidence="10" id="KW-1185">Reference proteome</keyword>
<dbReference type="PANTHER" id="PTHR46626">
    <property type="entry name" value="RETICULON-LIKE PROTEIN B17"/>
    <property type="match status" value="1"/>
</dbReference>
<comment type="subcellular location">
    <subcellularLocation>
        <location evidence="1 6">Endoplasmic reticulum membrane</location>
        <topology evidence="1 6">Multi-pass membrane protein</topology>
    </subcellularLocation>
</comment>
<comment type="caution">
    <text evidence="6">Lacks conserved residue(s) required for the propagation of feature annotation.</text>
</comment>
<feature type="transmembrane region" description="Helical" evidence="6">
    <location>
        <begin position="90"/>
        <end position="109"/>
    </location>
</feature>
<dbReference type="AlphaFoldDB" id="S8DNK8"/>
<evidence type="ECO:0000256" key="3">
    <source>
        <dbReference type="ARBA" id="ARBA00022824"/>
    </source>
</evidence>
<sequence>NPSPKGNRRSRRRLEQDLREWREVITGDEISFKPRKKNRADDDSKPKEEKKPPSSAIPVSSSPSLRCDGFEIWAFIHELITWKDVARSSLWFGFGVVCFFSACFTSGVNFSIFSILSHLGILWLALSFTSNSLRSSNSEAAKLTEEHVMRVGKLILPAANLAVSKTRQIFSGEPAITLKVAPVLFLGSKCGHLLTVFRLCALCFFIGFTAPKLYSSYSSGVRERVESAKSWGLESWRNCRRKKMIAGSTLMAFWNLTSTRTRLFAAFMCLVIIRYRKQGMNVIDAAEEAKKKEEEQT</sequence>
<evidence type="ECO:0000256" key="2">
    <source>
        <dbReference type="ARBA" id="ARBA00022692"/>
    </source>
</evidence>
<name>S8DNK8_9LAMI</name>
<dbReference type="PANTHER" id="PTHR46626:SF2">
    <property type="entry name" value="RETICULON-LIKE PROTEIN B17"/>
    <property type="match status" value="1"/>
</dbReference>
<dbReference type="Pfam" id="PF02453">
    <property type="entry name" value="Reticulon"/>
    <property type="match status" value="1"/>
</dbReference>
<proteinExistence type="predicted"/>
<gene>
    <name evidence="9" type="ORF">M569_13475</name>
</gene>
<protein>
    <recommendedName>
        <fullName evidence="6">Reticulon-like protein</fullName>
    </recommendedName>
</protein>
<evidence type="ECO:0000259" key="8">
    <source>
        <dbReference type="PROSITE" id="PS50845"/>
    </source>
</evidence>
<feature type="compositionally biased region" description="Low complexity" evidence="7">
    <location>
        <begin position="53"/>
        <end position="63"/>
    </location>
</feature>
<evidence type="ECO:0000256" key="7">
    <source>
        <dbReference type="SAM" id="MobiDB-lite"/>
    </source>
</evidence>
<accession>S8DNK8</accession>